<keyword evidence="6" id="KW-0539">Nucleus</keyword>
<gene>
    <name evidence="10" type="ORF">PVAR5_8629</name>
</gene>
<comment type="subcellular location">
    <subcellularLocation>
        <location evidence="1">Membrane</location>
        <topology evidence="1">Multi-pass membrane protein</topology>
    </subcellularLocation>
</comment>
<dbReference type="CDD" id="cd12148">
    <property type="entry name" value="fungal_TF_MHR"/>
    <property type="match status" value="1"/>
</dbReference>
<feature type="region of interest" description="Disordered" evidence="7">
    <location>
        <begin position="1165"/>
        <end position="1206"/>
    </location>
</feature>
<sequence length="1317" mass="145990">MLKTIAELVATGRVLVELVPHNRRNQARARIARLENLVTGLRDMTEHSTHRSQNTPSLIEALDTTRPFPDRSDEDEVKVYTGSTHWGAILDDIRCLKDEFPYEESDVSTSGVSSPINADSIHVSTSTKVSLLAGAKYFSRDQILTMVPARKVVDRNISHFFNNFDSASVVLHRARFLEEYAKFWEDAEAAPVMWIGLLFSIMSISVLLQQQSSEALGLPTEDLRDTLETYRTLTISSLTAGSYLQPGKYTIETLILHFTLEQNVNVDTYIGNWVLLGVIIRVAFRMGLHRDPSHWSNIPPFQAEFRRRIWTALYQADFLTSAQVGLPRIIKDSQCDTRPPAYPVDDDFSIANHNALRERPTTDSSPLSNVIQMNNLIKVAAEIYDKTEAGPQRADTIATLNDKLENAVNSIPPEFRYKSPAASIGDPPATILHRLFLEILINKAVYLLHRRGFIRSSDQEECAKSNDICIQAALTILEHQRSINEEIEPGGLFFSIRWKVVSSLNHEFLQATMMLCFALSRLDRENTSHSQQMQRRIIDSLTLAKSLWEKDAGRSTEARKAAKVISTILDKAAGEQRSQTSTASQWPFESVSGTTGESLSNDFGYGQYESLDTFLSSIDESNFRNPFNESMHENAGQGCQGTGYGLLIGLAVGFALIILIAVRVQRRYLEEETNHSEMFMVANRSVGIGLTASAVFSSWMWIDETVYACTYAYWWGVAAPTWYASALSCQIALMAFMGIIAKLRVPYAHTSMEFIKKRYGNVGHAVFIVLNLINNFFGCSSMILTGMLLFQGITGMHPVAAAFLIPVGVMLYTALGGLKATFLTDFCHTTIALVLLIFFTLSILTNEHIGGIGGLYDKVKALDVHIDGNYKGSLLSFKSHNAIIWGVVLRIGNLALVVMDTAFWQKSFASEVSATVPGYNLASIAIIAVPWTVGTVVGLACRAIEHTPAFVSYPNVLSETDVGNGLVLPYVLKSLLGDGATRAFLVLVFMAVTSTVSSSMIAVSSIVSLDFFKTYFKPNASDRQILTVSHLGVVAYGLLIAGWTLMMNYSGANGNWSTYFLPVVTCPGICPLLLTLIWSRQTKLAAIVSPILGLAGGLGTWLGLSKRWYGTITISTTGQQMPSLWGSLVSLFGPLVLSIIISLAWPKKFDWREFLRIDLIQDESEPSTTVPSPQDSSLAVNGAPSTADDSNKDPEVDVEPAQSPVASKAVRPGLSRLPLDQVVHPFDQETMRHVKKWLKIATAFMIVNWTVTILLWPMPLHRDYIFTKPFFSGWVTVSLIWQFFALVAVVIYPVWDGRHVIARAFRGIAKDVKFKTT</sequence>
<feature type="transmembrane region" description="Helical" evidence="8">
    <location>
        <begin position="916"/>
        <end position="940"/>
    </location>
</feature>
<keyword evidence="3 8" id="KW-0812">Transmembrane</keyword>
<feature type="transmembrane region" description="Helical" evidence="8">
    <location>
        <begin position="644"/>
        <end position="664"/>
    </location>
</feature>
<evidence type="ECO:0000256" key="4">
    <source>
        <dbReference type="ARBA" id="ARBA00022989"/>
    </source>
</evidence>
<dbReference type="InterPro" id="IPR007219">
    <property type="entry name" value="XnlR_reg_dom"/>
</dbReference>
<dbReference type="PANTHER" id="PTHR46154">
    <property type="match status" value="1"/>
</dbReference>
<dbReference type="PANTHER" id="PTHR46154:SF3">
    <property type="entry name" value="DUR32P"/>
    <property type="match status" value="1"/>
</dbReference>
<accession>V5I609</accession>
<evidence type="ECO:0000256" key="5">
    <source>
        <dbReference type="ARBA" id="ARBA00023136"/>
    </source>
</evidence>
<feature type="transmembrane region" description="Helical" evidence="8">
    <location>
        <begin position="822"/>
        <end position="844"/>
    </location>
</feature>
<proteinExistence type="inferred from homology"/>
<feature type="transmembrane region" description="Helical" evidence="8">
    <location>
        <begin position="796"/>
        <end position="815"/>
    </location>
</feature>
<keyword evidence="5 8" id="KW-0472">Membrane</keyword>
<dbReference type="Proteomes" id="UP000018001">
    <property type="component" value="Unassembled WGS sequence"/>
</dbReference>
<dbReference type="GO" id="GO:0008270">
    <property type="term" value="F:zinc ion binding"/>
    <property type="evidence" value="ECO:0007669"/>
    <property type="project" value="InterPro"/>
</dbReference>
<evidence type="ECO:0000256" key="1">
    <source>
        <dbReference type="ARBA" id="ARBA00004141"/>
    </source>
</evidence>
<feature type="transmembrane region" description="Helical" evidence="8">
    <location>
        <begin position="882"/>
        <end position="904"/>
    </location>
</feature>
<dbReference type="eggNOG" id="KOG2348">
    <property type="taxonomic scope" value="Eukaryota"/>
</dbReference>
<dbReference type="Gene3D" id="1.20.1730.10">
    <property type="entry name" value="Sodium/glucose cotransporter"/>
    <property type="match status" value="1"/>
</dbReference>
<comment type="caution">
    <text evidence="10">The sequence shown here is derived from an EMBL/GenBank/DDBJ whole genome shotgun (WGS) entry which is preliminary data.</text>
</comment>
<dbReference type="SMART" id="SM00906">
    <property type="entry name" value="Fungal_trans"/>
    <property type="match status" value="1"/>
</dbReference>
<keyword evidence="4 8" id="KW-1133">Transmembrane helix</keyword>
<feature type="domain" description="Xylanolytic transcriptional activator regulatory" evidence="9">
    <location>
        <begin position="272"/>
        <end position="346"/>
    </location>
</feature>
<keyword evidence="11" id="KW-1185">Reference proteome</keyword>
<dbReference type="PROSITE" id="PS50283">
    <property type="entry name" value="NA_SOLUT_SYMP_3"/>
    <property type="match status" value="1"/>
</dbReference>
<feature type="transmembrane region" description="Helical" evidence="8">
    <location>
        <begin position="1024"/>
        <end position="1046"/>
    </location>
</feature>
<dbReference type="GO" id="GO:0003677">
    <property type="term" value="F:DNA binding"/>
    <property type="evidence" value="ECO:0007669"/>
    <property type="project" value="InterPro"/>
</dbReference>
<feature type="transmembrane region" description="Helical" evidence="8">
    <location>
        <begin position="1058"/>
        <end position="1077"/>
    </location>
</feature>
<feature type="transmembrane region" description="Helical" evidence="8">
    <location>
        <begin position="1237"/>
        <end position="1258"/>
    </location>
</feature>
<evidence type="ECO:0000256" key="8">
    <source>
        <dbReference type="SAM" id="Phobius"/>
    </source>
</evidence>
<dbReference type="InterPro" id="IPR001734">
    <property type="entry name" value="Na/solute_symporter"/>
</dbReference>
<evidence type="ECO:0000256" key="6">
    <source>
        <dbReference type="ARBA" id="ARBA00023242"/>
    </source>
</evidence>
<evidence type="ECO:0000313" key="11">
    <source>
        <dbReference type="Proteomes" id="UP000018001"/>
    </source>
</evidence>
<feature type="transmembrane region" description="Helical" evidence="8">
    <location>
        <begin position="685"/>
        <end position="702"/>
    </location>
</feature>
<dbReference type="CDD" id="cd11476">
    <property type="entry name" value="SLC5sbd_DUR3"/>
    <property type="match status" value="1"/>
</dbReference>
<evidence type="ECO:0000313" key="10">
    <source>
        <dbReference type="EMBL" id="GAD99900.1"/>
    </source>
</evidence>
<dbReference type="OrthoDB" id="6132759at2759"/>
<dbReference type="InParanoid" id="V5I609"/>
<feature type="transmembrane region" description="Helical" evidence="8">
    <location>
        <begin position="983"/>
        <end position="1012"/>
    </location>
</feature>
<evidence type="ECO:0000256" key="3">
    <source>
        <dbReference type="ARBA" id="ARBA00022692"/>
    </source>
</evidence>
<feature type="transmembrane region" description="Helical" evidence="8">
    <location>
        <begin position="1270"/>
        <end position="1295"/>
    </location>
</feature>
<dbReference type="GO" id="GO:0015204">
    <property type="term" value="F:urea transmembrane transporter activity"/>
    <property type="evidence" value="ECO:0007669"/>
    <property type="project" value="InterPro"/>
</dbReference>
<dbReference type="InterPro" id="IPR031155">
    <property type="entry name" value="DUR"/>
</dbReference>
<comment type="similarity">
    <text evidence="2">Belongs to the sodium:solute symporter (SSF) (TC 2.A.21) family.</text>
</comment>
<dbReference type="Pfam" id="PF04082">
    <property type="entry name" value="Fungal_trans"/>
    <property type="match status" value="1"/>
</dbReference>
<feature type="compositionally biased region" description="Polar residues" evidence="7">
    <location>
        <begin position="1166"/>
        <end position="1188"/>
    </location>
</feature>
<protein>
    <recommendedName>
        <fullName evidence="9">Xylanolytic transcriptional activator regulatory domain-containing protein</fullName>
    </recommendedName>
</protein>
<feature type="transmembrane region" description="Helical" evidence="8">
    <location>
        <begin position="762"/>
        <end position="790"/>
    </location>
</feature>
<dbReference type="InterPro" id="IPR038377">
    <property type="entry name" value="Na/Glc_symporter_sf"/>
</dbReference>
<dbReference type="HOGENOM" id="CLU_260161_0_0_1"/>
<feature type="transmembrane region" description="Helical" evidence="8">
    <location>
        <begin position="1124"/>
        <end position="1145"/>
    </location>
</feature>
<organism evidence="10 11">
    <name type="scientific">Byssochlamys spectabilis (strain No. 5 / NBRC 109023)</name>
    <name type="common">Paecilomyces variotii</name>
    <dbReference type="NCBI Taxonomy" id="1356009"/>
    <lineage>
        <taxon>Eukaryota</taxon>
        <taxon>Fungi</taxon>
        <taxon>Dikarya</taxon>
        <taxon>Ascomycota</taxon>
        <taxon>Pezizomycotina</taxon>
        <taxon>Eurotiomycetes</taxon>
        <taxon>Eurotiomycetidae</taxon>
        <taxon>Eurotiales</taxon>
        <taxon>Thermoascaceae</taxon>
        <taxon>Paecilomyces</taxon>
    </lineage>
</organism>
<reference evidence="11" key="1">
    <citation type="journal article" date="2014" name="Genome Announc.">
        <title>Draft genome sequence of the formaldehyde-resistant fungus Byssochlamys spectabilis No. 5 (anamorph Paecilomyces variotii No. 5) (NBRC109023).</title>
        <authorList>
            <person name="Oka T."/>
            <person name="Ekino K."/>
            <person name="Fukuda K."/>
            <person name="Nomura Y."/>
        </authorList>
    </citation>
    <scope>NUCLEOTIDE SEQUENCE [LARGE SCALE GENOMIC DNA]</scope>
    <source>
        <strain evidence="11">No. 5 / NBRC 109023</strain>
    </source>
</reference>
<evidence type="ECO:0000259" key="9">
    <source>
        <dbReference type="SMART" id="SM00906"/>
    </source>
</evidence>
<feature type="transmembrane region" description="Helical" evidence="8">
    <location>
        <begin position="722"/>
        <end position="741"/>
    </location>
</feature>
<dbReference type="Pfam" id="PF00474">
    <property type="entry name" value="SSF"/>
    <property type="match status" value="1"/>
</dbReference>
<dbReference type="EMBL" id="BAUL01000335">
    <property type="protein sequence ID" value="GAD99900.1"/>
    <property type="molecule type" value="Genomic_DNA"/>
</dbReference>
<evidence type="ECO:0000256" key="2">
    <source>
        <dbReference type="ARBA" id="ARBA00006434"/>
    </source>
</evidence>
<dbReference type="GO" id="GO:0005886">
    <property type="term" value="C:plasma membrane"/>
    <property type="evidence" value="ECO:0007669"/>
    <property type="project" value="TreeGrafter"/>
</dbReference>
<evidence type="ECO:0000256" key="7">
    <source>
        <dbReference type="SAM" id="MobiDB-lite"/>
    </source>
</evidence>
<feature type="transmembrane region" description="Helical" evidence="8">
    <location>
        <begin position="1084"/>
        <end position="1104"/>
    </location>
</feature>
<name>V5I609_BYSSN</name>
<dbReference type="GO" id="GO:0006351">
    <property type="term" value="P:DNA-templated transcription"/>
    <property type="evidence" value="ECO:0007669"/>
    <property type="project" value="InterPro"/>
</dbReference>